<evidence type="ECO:0000256" key="2">
    <source>
        <dbReference type="SAM" id="Phobius"/>
    </source>
</evidence>
<feature type="transmembrane region" description="Helical" evidence="2">
    <location>
        <begin position="66"/>
        <end position="91"/>
    </location>
</feature>
<evidence type="ECO:0000313" key="6">
    <source>
        <dbReference type="Proteomes" id="UP001596395"/>
    </source>
</evidence>
<protein>
    <submittedName>
        <fullName evidence="5">Molybdopterin-dependent oxidoreductase</fullName>
    </submittedName>
</protein>
<sequence length="486" mass="50597">MTRSFSRDDALVAVAAGVLAVAGNVAAVGFATNRLVLGRVDAAVVNATPPALVTFSIETLGSTGHLLHLALAVALTVGAFAAVALGGLAVARRAETKVAAVTATGGTVALLAYAVTATPLAAIGSGVGASVPVAIAALRSSGSTVDLDRRRSIELVASVSALAALGSAVGVLRTPESAADVGGSEPREMLDAAATASFDVDGLGGLVSTRRAHYEVDINAIDPSRKAATHTVSITGAVDAEREFTMAQLRALPTENRYNTLRCVGDDLNGEKIDTAVWTGTPTDALLDQVEPQGDCECVMLRAADGYHVQFPLAALRGGLLAYGMNGKELPKGHGFPVRALVPGHWGETNAKWLTEIEFLDEAVDGYWEKKGWQGTGPVETVAKLHAVERHGDGRVTVAGPAYAGTRGIDRVEVSTDDGETWTDADLTEPLPGDDVWRQWKATLDLDGPTEVVVRATDGTGRLQPREESRSYPSGPTGWVSREVRP</sequence>
<dbReference type="Gene3D" id="3.90.420.10">
    <property type="entry name" value="Oxidoreductase, molybdopterin-binding domain"/>
    <property type="match status" value="1"/>
</dbReference>
<dbReference type="Pfam" id="PF00174">
    <property type="entry name" value="Oxidored_molyb"/>
    <property type="match status" value="1"/>
</dbReference>
<accession>A0ABD5VFT7</accession>
<feature type="region of interest" description="Disordered" evidence="1">
    <location>
        <begin position="457"/>
        <end position="486"/>
    </location>
</feature>
<proteinExistence type="predicted"/>
<dbReference type="AlphaFoldDB" id="A0ABD5VFT7"/>
<organism evidence="5 6">
    <name type="scientific">Halorubellus litoreus</name>
    <dbReference type="NCBI Taxonomy" id="755308"/>
    <lineage>
        <taxon>Archaea</taxon>
        <taxon>Methanobacteriati</taxon>
        <taxon>Methanobacteriota</taxon>
        <taxon>Stenosarchaea group</taxon>
        <taxon>Halobacteria</taxon>
        <taxon>Halobacteriales</taxon>
        <taxon>Halorubellaceae</taxon>
        <taxon>Halorubellus</taxon>
    </lineage>
</organism>
<reference evidence="5 6" key="1">
    <citation type="journal article" date="2019" name="Int. J. Syst. Evol. Microbiol.">
        <title>The Global Catalogue of Microorganisms (GCM) 10K type strain sequencing project: providing services to taxonomists for standard genome sequencing and annotation.</title>
        <authorList>
            <consortium name="The Broad Institute Genomics Platform"/>
            <consortium name="The Broad Institute Genome Sequencing Center for Infectious Disease"/>
            <person name="Wu L."/>
            <person name="Ma J."/>
        </authorList>
    </citation>
    <scope>NUCLEOTIDE SEQUENCE [LARGE SCALE GENOMIC DNA]</scope>
    <source>
        <strain evidence="5 6">GX26</strain>
    </source>
</reference>
<dbReference type="RefSeq" id="WP_336350037.1">
    <property type="nucleotide sequence ID" value="NZ_JAZAQL010000002.1"/>
</dbReference>
<dbReference type="Pfam" id="PF03404">
    <property type="entry name" value="Mo-co_dimer"/>
    <property type="match status" value="1"/>
</dbReference>
<dbReference type="PANTHER" id="PTHR19372:SF7">
    <property type="entry name" value="SULFITE OXIDASE, MITOCHONDRIAL"/>
    <property type="match status" value="1"/>
</dbReference>
<name>A0ABD5VFT7_9EURY</name>
<dbReference type="SUPFAM" id="SSF56524">
    <property type="entry name" value="Oxidoreductase molybdopterin-binding domain"/>
    <property type="match status" value="1"/>
</dbReference>
<evidence type="ECO:0000256" key="1">
    <source>
        <dbReference type="SAM" id="MobiDB-lite"/>
    </source>
</evidence>
<keyword evidence="2" id="KW-0472">Membrane</keyword>
<keyword evidence="2" id="KW-1133">Transmembrane helix</keyword>
<feature type="domain" description="Oxidoreductase molybdopterin-binding" evidence="3">
    <location>
        <begin position="224"/>
        <end position="368"/>
    </location>
</feature>
<comment type="caution">
    <text evidence="5">The sequence shown here is derived from an EMBL/GenBank/DDBJ whole genome shotgun (WGS) entry which is preliminary data.</text>
</comment>
<dbReference type="Proteomes" id="UP001596395">
    <property type="component" value="Unassembled WGS sequence"/>
</dbReference>
<gene>
    <name evidence="5" type="ORF">ACFQGB_09305</name>
</gene>
<dbReference type="InterPro" id="IPR014756">
    <property type="entry name" value="Ig_E-set"/>
</dbReference>
<evidence type="ECO:0000259" key="3">
    <source>
        <dbReference type="Pfam" id="PF00174"/>
    </source>
</evidence>
<dbReference type="EMBL" id="JBHSXN010000002">
    <property type="protein sequence ID" value="MFC6953060.1"/>
    <property type="molecule type" value="Genomic_DNA"/>
</dbReference>
<dbReference type="InterPro" id="IPR000572">
    <property type="entry name" value="OxRdtase_Mopterin-bd_dom"/>
</dbReference>
<dbReference type="PANTHER" id="PTHR19372">
    <property type="entry name" value="SULFITE REDUCTASE"/>
    <property type="match status" value="1"/>
</dbReference>
<dbReference type="Gene3D" id="2.60.40.650">
    <property type="match status" value="1"/>
</dbReference>
<evidence type="ECO:0000259" key="4">
    <source>
        <dbReference type="Pfam" id="PF03404"/>
    </source>
</evidence>
<keyword evidence="6" id="KW-1185">Reference proteome</keyword>
<feature type="transmembrane region" description="Helical" evidence="2">
    <location>
        <begin position="98"/>
        <end position="115"/>
    </location>
</feature>
<keyword evidence="2" id="KW-0812">Transmembrane</keyword>
<dbReference type="InterPro" id="IPR005066">
    <property type="entry name" value="MoCF_OxRdtse_dimer"/>
</dbReference>
<evidence type="ECO:0000313" key="5">
    <source>
        <dbReference type="EMBL" id="MFC6953060.1"/>
    </source>
</evidence>
<feature type="domain" description="Moybdenum cofactor oxidoreductase dimerisation" evidence="4">
    <location>
        <begin position="389"/>
        <end position="469"/>
    </location>
</feature>
<dbReference type="SUPFAM" id="SSF81296">
    <property type="entry name" value="E set domains"/>
    <property type="match status" value="1"/>
</dbReference>
<dbReference type="InterPro" id="IPR036374">
    <property type="entry name" value="OxRdtase_Mopterin-bd_sf"/>
</dbReference>